<sequence>MVREQVFDILEEEKQQHSVVLVNLPESNKEKANERVKEDAQLIEEILDVCDVECKPNQVYRMGKQLQGRARLIKIELPTKFLTKKFLKNKSLLKNVPKFNKLFLRPSLSKSQRIERSRLINLCKSMRTQNPNSDFVVYADHVISAKDIPIYKNDPTKYKCVCHSE</sequence>
<dbReference type="OMA" id="VECKPNQ"/>
<dbReference type="Proteomes" id="UP000095281">
    <property type="component" value="Unplaced"/>
</dbReference>
<evidence type="ECO:0000313" key="1">
    <source>
        <dbReference type="Proteomes" id="UP000095281"/>
    </source>
</evidence>
<keyword evidence="1" id="KW-1185">Reference proteome</keyword>
<organism evidence="1 2">
    <name type="scientific">Meloidogyne hapla</name>
    <name type="common">Root-knot nematode worm</name>
    <dbReference type="NCBI Taxonomy" id="6305"/>
    <lineage>
        <taxon>Eukaryota</taxon>
        <taxon>Metazoa</taxon>
        <taxon>Ecdysozoa</taxon>
        <taxon>Nematoda</taxon>
        <taxon>Chromadorea</taxon>
        <taxon>Rhabditida</taxon>
        <taxon>Tylenchina</taxon>
        <taxon>Tylenchomorpha</taxon>
        <taxon>Tylenchoidea</taxon>
        <taxon>Meloidogynidae</taxon>
        <taxon>Meloidogyninae</taxon>
        <taxon>Meloidogyne</taxon>
    </lineage>
</organism>
<accession>A0A1I8BGS8</accession>
<evidence type="ECO:0000313" key="2">
    <source>
        <dbReference type="WBParaSite" id="MhA1_Contig2240.frz3.gene4"/>
    </source>
</evidence>
<name>A0A1I8BGS8_MELHA</name>
<dbReference type="WBParaSite" id="MhA1_Contig2240.frz3.gene4">
    <property type="protein sequence ID" value="MhA1_Contig2240.frz3.gene4"/>
    <property type="gene ID" value="MhA1_Contig2240.frz3.gene4"/>
</dbReference>
<protein>
    <submittedName>
        <fullName evidence="2">Uncharacterized protein</fullName>
    </submittedName>
</protein>
<proteinExistence type="predicted"/>
<dbReference type="AlphaFoldDB" id="A0A1I8BGS8"/>
<reference evidence="2" key="1">
    <citation type="submission" date="2016-11" db="UniProtKB">
        <authorList>
            <consortium name="WormBaseParasite"/>
        </authorList>
    </citation>
    <scope>IDENTIFICATION</scope>
</reference>